<dbReference type="InterPro" id="IPR001611">
    <property type="entry name" value="Leu-rich_rpt"/>
</dbReference>
<evidence type="ECO:0000256" key="8">
    <source>
        <dbReference type="ARBA" id="ARBA00022679"/>
    </source>
</evidence>
<dbReference type="GO" id="GO:0061630">
    <property type="term" value="F:ubiquitin protein ligase activity"/>
    <property type="evidence" value="ECO:0007669"/>
    <property type="project" value="UniProtKB-EC"/>
</dbReference>
<dbReference type="Gene3D" id="1.20.1270.130">
    <property type="entry name" value="Shigella T3SS effector IpaH domain"/>
    <property type="match status" value="1"/>
</dbReference>
<evidence type="ECO:0000256" key="10">
    <source>
        <dbReference type="ARBA" id="ARBA00022786"/>
    </source>
</evidence>
<proteinExistence type="inferred from homology"/>
<evidence type="ECO:0000256" key="2">
    <source>
        <dbReference type="ARBA" id="ARBA00004192"/>
    </source>
</evidence>
<dbReference type="GO" id="GO:0016567">
    <property type="term" value="P:protein ubiquitination"/>
    <property type="evidence" value="ECO:0007669"/>
    <property type="project" value="InterPro"/>
</dbReference>
<comment type="similarity">
    <text evidence="4 14">Belongs to the LRR-containing bacterial E3 ligase family.</text>
</comment>
<evidence type="ECO:0000256" key="4">
    <source>
        <dbReference type="ARBA" id="ARBA00009868"/>
    </source>
</evidence>
<accession>A0A7Y7X8A0</accession>
<evidence type="ECO:0000256" key="6">
    <source>
        <dbReference type="ARBA" id="ARBA00022525"/>
    </source>
</evidence>
<dbReference type="InterPro" id="IPR029487">
    <property type="entry name" value="NEL_dom"/>
</dbReference>
<evidence type="ECO:0000256" key="14">
    <source>
        <dbReference type="PROSITE-ProRule" id="PRU01398"/>
    </source>
</evidence>
<evidence type="ECO:0000256" key="13">
    <source>
        <dbReference type="ARBA" id="ARBA00023200"/>
    </source>
</evidence>
<comment type="subcellular location">
    <subcellularLocation>
        <location evidence="2">Host cytoplasm</location>
    </subcellularLocation>
    <subcellularLocation>
        <location evidence="3">Secreted</location>
    </subcellularLocation>
</comment>
<dbReference type="Pfam" id="PF20178">
    <property type="entry name" value="ToxA_N"/>
    <property type="match status" value="1"/>
</dbReference>
<dbReference type="PANTHER" id="PTHR47114:SF2">
    <property type="entry name" value="OLIGODENDROCYTE-MYELIN GLYCOPROTEIN"/>
    <property type="match status" value="1"/>
</dbReference>
<feature type="domain" description="NEL" evidence="15">
    <location>
        <begin position="1325"/>
        <end position="1619"/>
    </location>
</feature>
<evidence type="ECO:0000313" key="17">
    <source>
        <dbReference type="Proteomes" id="UP000539985"/>
    </source>
</evidence>
<dbReference type="PANTHER" id="PTHR47114">
    <property type="match status" value="1"/>
</dbReference>
<dbReference type="GO" id="GO:0030430">
    <property type="term" value="C:host cell cytoplasm"/>
    <property type="evidence" value="ECO:0007669"/>
    <property type="project" value="UniProtKB-SubCell"/>
</dbReference>
<dbReference type="SMART" id="SM00369">
    <property type="entry name" value="LRR_TYP"/>
    <property type="match status" value="2"/>
</dbReference>
<evidence type="ECO:0000256" key="7">
    <source>
        <dbReference type="ARBA" id="ARBA00022614"/>
    </source>
</evidence>
<dbReference type="InterPro" id="IPR003591">
    <property type="entry name" value="Leu-rich_rpt_typical-subtyp"/>
</dbReference>
<keyword evidence="11 14" id="KW-0832">Ubl conjugation</keyword>
<evidence type="ECO:0000256" key="9">
    <source>
        <dbReference type="ARBA" id="ARBA00022737"/>
    </source>
</evidence>
<protein>
    <recommendedName>
        <fullName evidence="5">RING-type E3 ubiquitin transferase</fullName>
        <ecNumber evidence="5">2.3.2.27</ecNumber>
    </recommendedName>
</protein>
<dbReference type="Proteomes" id="UP000539985">
    <property type="component" value="Unassembled WGS sequence"/>
</dbReference>
<keyword evidence="6 14" id="KW-0964">Secreted</keyword>
<comment type="PTM">
    <text evidence="14">Ubiquitinated in the presence of host E1 ubiquitin-activating enzyme, E2 ubiquitin-conjugating enzyme and ubiquitin.</text>
</comment>
<keyword evidence="9" id="KW-0677">Repeat</keyword>
<evidence type="ECO:0000256" key="1">
    <source>
        <dbReference type="ARBA" id="ARBA00000900"/>
    </source>
</evidence>
<dbReference type="SUPFAM" id="SSF52058">
    <property type="entry name" value="L domain-like"/>
    <property type="match status" value="1"/>
</dbReference>
<keyword evidence="10 14" id="KW-0833">Ubl conjugation pathway</keyword>
<evidence type="ECO:0000313" key="16">
    <source>
        <dbReference type="EMBL" id="NWB95129.1"/>
    </source>
</evidence>
<evidence type="ECO:0000259" key="15">
    <source>
        <dbReference type="PROSITE" id="PS52053"/>
    </source>
</evidence>
<dbReference type="Pfam" id="PF14496">
    <property type="entry name" value="NEL"/>
    <property type="match status" value="1"/>
</dbReference>
<dbReference type="InterPro" id="IPR032675">
    <property type="entry name" value="LRR_dom_sf"/>
</dbReference>
<dbReference type="GO" id="GO:0005576">
    <property type="term" value="C:extracellular region"/>
    <property type="evidence" value="ECO:0007669"/>
    <property type="project" value="UniProtKB-SubCell"/>
</dbReference>
<gene>
    <name evidence="16" type="ORF">HX882_04380</name>
</gene>
<evidence type="ECO:0000256" key="11">
    <source>
        <dbReference type="ARBA" id="ARBA00022843"/>
    </source>
</evidence>
<dbReference type="InterPro" id="IPR051071">
    <property type="entry name" value="LRR-bact_E3_ubiq_ligases"/>
</dbReference>
<organism evidence="16 17">
    <name type="scientific">Pseudomonas gingeri</name>
    <dbReference type="NCBI Taxonomy" id="117681"/>
    <lineage>
        <taxon>Bacteria</taxon>
        <taxon>Pseudomonadati</taxon>
        <taxon>Pseudomonadota</taxon>
        <taxon>Gammaproteobacteria</taxon>
        <taxon>Pseudomonadales</taxon>
        <taxon>Pseudomonadaceae</taxon>
        <taxon>Pseudomonas</taxon>
    </lineage>
</organism>
<keyword evidence="13 14" id="KW-1035">Host cytoplasm</keyword>
<dbReference type="InterPro" id="IPR046673">
    <property type="entry name" value="ToxA_N"/>
</dbReference>
<dbReference type="RefSeq" id="WP_177100182.1">
    <property type="nucleotide sequence ID" value="NZ_JACAQB010000003.1"/>
</dbReference>
<evidence type="ECO:0000256" key="3">
    <source>
        <dbReference type="ARBA" id="ARBA00004613"/>
    </source>
</evidence>
<reference evidence="16 17" key="1">
    <citation type="submission" date="2020-04" db="EMBL/GenBank/DDBJ databases">
        <title>Molecular characterization of pseudomonads from Agaricus bisporus reveal novel blotch 2 pathogens in Western Europe.</title>
        <authorList>
            <person name="Taparia T."/>
            <person name="Krijger M."/>
            <person name="Haynes E."/>
            <person name="Elpinstone J.G."/>
            <person name="Noble R."/>
            <person name="Van Der Wolf J."/>
        </authorList>
    </citation>
    <scope>NUCLEOTIDE SEQUENCE [LARGE SCALE GENOMIC DNA]</scope>
    <source>
        <strain evidence="16 17">H7001</strain>
    </source>
</reference>
<dbReference type="Gene3D" id="3.80.10.10">
    <property type="entry name" value="Ribonuclease Inhibitor"/>
    <property type="match status" value="1"/>
</dbReference>
<sequence length="1619" mass="184369">MSAIPSFVPSALDEQSENEDVINAHIPPWLLAAQSEDIARLREHLRRSLFFKEEVSERLKDLKPVEDFCAPVLEHALLSRFGPGLDIHRDQLKIADRWPSLNYPIDSSHVFPMTYTSRSLLEAALQNFGAGERFPPRSHMSLRGDPKRMPKVALADFIEVVRQLDLGRLYQHHLCQVFHLPGGSGEVADDNEFRIESTIVQQKKADMLVDAYIAYLKKDIDQSAHQQICKLIELNVAVAPNGSIMMANGLKVLGVSLSGICLFTLQNVPRSETAAMKERVLVHIPNDPLTRFKLYASLAAFHAELRSRLWQPWYEAFFCRFVSQRDLPRFLSQLRARLTLETRDASGNVTKSLNQAADLSLTPESLSGELFFHFYRQHILRLQEDARVVAVPTEDVDQDAREARNQSLLSLGVTLLNLAAFANPWLGLLMMGVAVGQLLAESYEGYEDWQRGERDEAVSHMMSVAEDIATMVALGLAVHWGGKALKGFFQRHSDFFHDLLPVKSRDGRYRLWQADLRAYRHDVPELADRGLDHESFYQGDEAGDGHRYLDIAGEPYRVYKDEAAGAWRLRHPSRESAYEPLLEHNGSGAWRLAHEWPLQWHDPVYLLRRLGPDVRFLSDESLEQILSVQRLDEVSLRWLHMNNAKIPAALVDSIQRFKLDNELSWLLMPAAAPISAAARVLDLKLQILPSLKGWPENRTLMLLDKAQKPLKEYGVDLSPQPLRIMLQSKDVEADGLALVLNKLTTQEQRMLLGPGADPDQAPALLEEVLRTHIREERATVFRRLYSLCCLNDTDLPLNFRQGFVDLPDGVLREILGQTNDVLKGRLNQGGRLPLQLIEKANESRREILLSHALDGGFLKKMGDLNSARLQLPQLRTMVGWPVDVRWEIRQERFGGPLLLRMGDEYLPRRRVLVRTEQGYQAFDDQGLSLGPLAKGPDALSAALLSGLRQGEREAMGVKLGEADLLHKLLMGKVLERPRVELEEALGLPPRKPGQRSPAWRDSDMGSCLRVRRGITHGSRRGLRRLTRLYPDLCEAEARNLLFSFGDDPLEVRARLQALEEELRELRSTLVAWRGEQAVRAHAWLGGMAESREQAAEIIERCWRRQTPNTYDNNGVVIGHSLSLAGLRVDSLPHLPVGISFDHVTELSLKNMRVSRIPIYFLEHFPSLRRLELNNNRLEFLPGSIADMNRLRELYLQDNRIVLTQDSVNVLSNLHSLEVLNLNGNFDVSLLDVGQMPRLRRLHLRGTGIDGLPRGLLTRVRLYEADLRDNQIQNMPNAIYTAPSPINRRIILRNNPFTLDHQNLLAAYRVRTGITFGIPDTELALDDYSARQRWLADIEDGERRDSLRDLWHDLRQEEGSEELFALLGRLGSSAEYQKIRTDLTRRVWEVLAEAGEDSTLRRELFDLAADPLTCVDSAARNFSHLEVRVLLARAQLLAVKSNEPTELLKLARGLFRLERIDEIARAHIKALSEHAEQSSARTVDEIEVNLAFRVGLGRSLYLPGQPKEMFFRSIADVSEEQILEARSRVRQAEGTAAMKTFIASRDFWINYLRKKYPRDFTLFNKPFHEQEEQLLTHSPEIISDSYSRRLSMLMESRLAEEQSFLEALTQYELDEHPATL</sequence>
<keyword evidence="7" id="KW-0433">Leucine-rich repeat</keyword>
<keyword evidence="8 14" id="KW-0808">Transferase</keyword>
<evidence type="ECO:0000256" key="5">
    <source>
        <dbReference type="ARBA" id="ARBA00012483"/>
    </source>
</evidence>
<name>A0A7Y7X8A0_9PSED</name>
<comment type="caution">
    <text evidence="16">The sequence shown here is derived from an EMBL/GenBank/DDBJ whole genome shotgun (WGS) entry which is preliminary data.</text>
</comment>
<dbReference type="EC" id="2.3.2.27" evidence="5"/>
<feature type="active site" description="Glycyl thioester intermediate" evidence="14">
    <location>
        <position position="1413"/>
    </location>
</feature>
<evidence type="ECO:0000256" key="12">
    <source>
        <dbReference type="ARBA" id="ARBA00023026"/>
    </source>
</evidence>
<keyword evidence="12" id="KW-0843">Virulence</keyword>
<dbReference type="PROSITE" id="PS52053">
    <property type="entry name" value="NEL"/>
    <property type="match status" value="1"/>
</dbReference>
<dbReference type="Gene3D" id="1.20.58.360">
    <property type="entry name" value="Shigella T3SS effector IpaH defines"/>
    <property type="match status" value="1"/>
</dbReference>
<comment type="catalytic activity">
    <reaction evidence="1">
        <text>S-ubiquitinyl-[E2 ubiquitin-conjugating enzyme]-L-cysteine + [acceptor protein]-L-lysine = [E2 ubiquitin-conjugating enzyme]-L-cysteine + N(6)-ubiquitinyl-[acceptor protein]-L-lysine.</text>
        <dbReference type="EC" id="2.3.2.27"/>
    </reaction>
</comment>
<dbReference type="EMBL" id="JACAQB010000003">
    <property type="protein sequence ID" value="NWB95129.1"/>
    <property type="molecule type" value="Genomic_DNA"/>
</dbReference>
<dbReference type="Pfam" id="PF13855">
    <property type="entry name" value="LRR_8"/>
    <property type="match status" value="1"/>
</dbReference>